<dbReference type="InterPro" id="IPR002885">
    <property type="entry name" value="PPR_rpt"/>
</dbReference>
<keyword evidence="1" id="KW-0677">Repeat</keyword>
<feature type="region of interest" description="Disordered" evidence="3">
    <location>
        <begin position="294"/>
        <end position="320"/>
    </location>
</feature>
<dbReference type="PANTHER" id="PTHR47942:SF63">
    <property type="entry name" value="PENTATRICOPEPTIDE REPEAT-CONTAINING PROTEIN"/>
    <property type="match status" value="1"/>
</dbReference>
<gene>
    <name evidence="4" type="ORF">FRACYDRAFT_268666</name>
</gene>
<dbReference type="InterPro" id="IPR051222">
    <property type="entry name" value="PPR/CCM1_RNA-binding"/>
</dbReference>
<dbReference type="AlphaFoldDB" id="A0A1E7FH34"/>
<reference evidence="4 5" key="1">
    <citation type="submission" date="2016-09" db="EMBL/GenBank/DDBJ databases">
        <title>Extensive genetic diversity and differential bi-allelic expression allows diatom success in the polar Southern Ocean.</title>
        <authorList>
            <consortium name="DOE Joint Genome Institute"/>
            <person name="Mock T."/>
            <person name="Otillar R.P."/>
            <person name="Strauss J."/>
            <person name="Dupont C."/>
            <person name="Frickenhaus S."/>
            <person name="Maumus F."/>
            <person name="Mcmullan M."/>
            <person name="Sanges R."/>
            <person name="Schmutz J."/>
            <person name="Toseland A."/>
            <person name="Valas R."/>
            <person name="Veluchamy A."/>
            <person name="Ward B.J."/>
            <person name="Allen A."/>
            <person name="Barry K."/>
            <person name="Falciatore A."/>
            <person name="Ferrante M."/>
            <person name="Fortunato A.E."/>
            <person name="Gloeckner G."/>
            <person name="Gruber A."/>
            <person name="Hipkin R."/>
            <person name="Janech M."/>
            <person name="Kroth P."/>
            <person name="Leese F."/>
            <person name="Lindquist E."/>
            <person name="Lyon B.R."/>
            <person name="Martin J."/>
            <person name="Mayer C."/>
            <person name="Parker M."/>
            <person name="Quesneville H."/>
            <person name="Raymond J."/>
            <person name="Uhlig C."/>
            <person name="Valentin K.U."/>
            <person name="Worden A.Z."/>
            <person name="Armbrust E.V."/>
            <person name="Bowler C."/>
            <person name="Green B."/>
            <person name="Moulton V."/>
            <person name="Van Oosterhout C."/>
            <person name="Grigoriev I."/>
        </authorList>
    </citation>
    <scope>NUCLEOTIDE SEQUENCE [LARGE SCALE GENOMIC DNA]</scope>
    <source>
        <strain evidence="4 5">CCMP1102</strain>
    </source>
</reference>
<evidence type="ECO:0008006" key="6">
    <source>
        <dbReference type="Google" id="ProtNLM"/>
    </source>
</evidence>
<dbReference type="OrthoDB" id="185373at2759"/>
<organism evidence="4 5">
    <name type="scientific">Fragilariopsis cylindrus CCMP1102</name>
    <dbReference type="NCBI Taxonomy" id="635003"/>
    <lineage>
        <taxon>Eukaryota</taxon>
        <taxon>Sar</taxon>
        <taxon>Stramenopiles</taxon>
        <taxon>Ochrophyta</taxon>
        <taxon>Bacillariophyta</taxon>
        <taxon>Bacillariophyceae</taxon>
        <taxon>Bacillariophycidae</taxon>
        <taxon>Bacillariales</taxon>
        <taxon>Bacillariaceae</taxon>
        <taxon>Fragilariopsis</taxon>
    </lineage>
</organism>
<dbReference type="PANTHER" id="PTHR47942">
    <property type="entry name" value="TETRATRICOPEPTIDE REPEAT (TPR)-LIKE SUPERFAMILY PROTEIN-RELATED"/>
    <property type="match status" value="1"/>
</dbReference>
<dbReference type="InterPro" id="IPR011990">
    <property type="entry name" value="TPR-like_helical_dom_sf"/>
</dbReference>
<dbReference type="EMBL" id="KV784357">
    <property type="protein sequence ID" value="OEU17345.1"/>
    <property type="molecule type" value="Genomic_DNA"/>
</dbReference>
<dbReference type="PROSITE" id="PS51375">
    <property type="entry name" value="PPR"/>
    <property type="match status" value="1"/>
</dbReference>
<evidence type="ECO:0000256" key="2">
    <source>
        <dbReference type="PROSITE-ProRule" id="PRU00708"/>
    </source>
</evidence>
<protein>
    <recommendedName>
        <fullName evidence="6">Pentacotripeptide-repeat region of PRORP domain-containing protein</fullName>
    </recommendedName>
</protein>
<evidence type="ECO:0000256" key="1">
    <source>
        <dbReference type="ARBA" id="ARBA00022737"/>
    </source>
</evidence>
<feature type="compositionally biased region" description="Polar residues" evidence="3">
    <location>
        <begin position="306"/>
        <end position="320"/>
    </location>
</feature>
<sequence length="320" mass="36854">MWAIVMRALAQEGSQAQAVEELFLQLHDEQSWKHKFNQNKSSAFDDEEQKLLAEMYGSTIVAWSKQGNVDRIKYWIEKLNISPDGSLPLNLAAQVAIVIMYCNARDPIKAEKYVNELEAAYEKGEIVAPPDTIMCNMILNAWAQRNNGDRAASFFEKNIKEPDVVSYNTVINAFARQGNLAKAEQWAYELVASFCENSLESRRPQQATFTVILAAWRRSKDRNAAERATKVLMQMHQLYDNSILLHKPDFKSYQTVLDTWEKSSSRDAAQKAEEFLSSSPDFRDNKRLRSKVRNMRSRERKRNRTVNESNNTNSANKIMR</sequence>
<dbReference type="Pfam" id="PF12854">
    <property type="entry name" value="PPR_1"/>
    <property type="match status" value="1"/>
</dbReference>
<evidence type="ECO:0000313" key="5">
    <source>
        <dbReference type="Proteomes" id="UP000095751"/>
    </source>
</evidence>
<proteinExistence type="predicted"/>
<accession>A0A1E7FH34</accession>
<dbReference type="KEGG" id="fcy:FRACYDRAFT_268666"/>
<dbReference type="InParanoid" id="A0A1E7FH34"/>
<feature type="compositionally biased region" description="Basic residues" evidence="3">
    <location>
        <begin position="294"/>
        <end position="304"/>
    </location>
</feature>
<dbReference type="Proteomes" id="UP000095751">
    <property type="component" value="Unassembled WGS sequence"/>
</dbReference>
<keyword evidence="5" id="KW-1185">Reference proteome</keyword>
<evidence type="ECO:0000256" key="3">
    <source>
        <dbReference type="SAM" id="MobiDB-lite"/>
    </source>
</evidence>
<feature type="repeat" description="PPR" evidence="2">
    <location>
        <begin position="163"/>
        <end position="197"/>
    </location>
</feature>
<dbReference type="NCBIfam" id="TIGR00756">
    <property type="entry name" value="PPR"/>
    <property type="match status" value="1"/>
</dbReference>
<name>A0A1E7FH34_9STRA</name>
<dbReference type="Gene3D" id="1.25.40.10">
    <property type="entry name" value="Tetratricopeptide repeat domain"/>
    <property type="match status" value="2"/>
</dbReference>
<evidence type="ECO:0000313" key="4">
    <source>
        <dbReference type="EMBL" id="OEU17345.1"/>
    </source>
</evidence>